<dbReference type="EMBL" id="JAUJYN010000009">
    <property type="protein sequence ID" value="KAK1263017.1"/>
    <property type="molecule type" value="Genomic_DNA"/>
</dbReference>
<protein>
    <recommendedName>
        <fullName evidence="2">EF-hand domain-containing protein</fullName>
    </recommendedName>
</protein>
<dbReference type="Pfam" id="PF13202">
    <property type="entry name" value="EF-hand_5"/>
    <property type="match status" value="1"/>
</dbReference>
<reference evidence="3" key="1">
    <citation type="journal article" date="2023" name="Nat. Commun.">
        <title>Diploid and tetraploid genomes of Acorus and the evolution of monocots.</title>
        <authorList>
            <person name="Ma L."/>
            <person name="Liu K.W."/>
            <person name="Li Z."/>
            <person name="Hsiao Y.Y."/>
            <person name="Qi Y."/>
            <person name="Fu T."/>
            <person name="Tang G.D."/>
            <person name="Zhang D."/>
            <person name="Sun W.H."/>
            <person name="Liu D.K."/>
            <person name="Li Y."/>
            <person name="Chen G.Z."/>
            <person name="Liu X.D."/>
            <person name="Liao X.Y."/>
            <person name="Jiang Y.T."/>
            <person name="Yu X."/>
            <person name="Hao Y."/>
            <person name="Huang J."/>
            <person name="Zhao X.W."/>
            <person name="Ke S."/>
            <person name="Chen Y.Y."/>
            <person name="Wu W.L."/>
            <person name="Hsu J.L."/>
            <person name="Lin Y.F."/>
            <person name="Huang M.D."/>
            <person name="Li C.Y."/>
            <person name="Huang L."/>
            <person name="Wang Z.W."/>
            <person name="Zhao X."/>
            <person name="Zhong W.Y."/>
            <person name="Peng D.H."/>
            <person name="Ahmad S."/>
            <person name="Lan S."/>
            <person name="Zhang J.S."/>
            <person name="Tsai W.C."/>
            <person name="Van de Peer Y."/>
            <person name="Liu Z.J."/>
        </authorList>
    </citation>
    <scope>NUCLEOTIDE SEQUENCE</scope>
    <source>
        <strain evidence="3">SCP</strain>
    </source>
</reference>
<dbReference type="PROSITE" id="PS00018">
    <property type="entry name" value="EF_HAND_1"/>
    <property type="match status" value="1"/>
</dbReference>
<dbReference type="InterPro" id="IPR018247">
    <property type="entry name" value="EF_Hand_1_Ca_BS"/>
</dbReference>
<gene>
    <name evidence="3" type="ORF">QJS04_geneDACA021740</name>
</gene>
<evidence type="ECO:0000256" key="1">
    <source>
        <dbReference type="ARBA" id="ARBA00022837"/>
    </source>
</evidence>
<comment type="caution">
    <text evidence="3">The sequence shown here is derived from an EMBL/GenBank/DDBJ whole genome shotgun (WGS) entry which is preliminary data.</text>
</comment>
<sequence>MTEQQFMQWLNDIDTNHDGMISKEELHKALHDLGLHFTHWKAGRGMLHGDLNHNRYIDGDEELQKLIAYAKNRWGIVN</sequence>
<proteinExistence type="predicted"/>
<feature type="domain" description="EF-hand" evidence="2">
    <location>
        <begin position="1"/>
        <end position="36"/>
    </location>
</feature>
<dbReference type="AlphaFoldDB" id="A0AAV9AGE6"/>
<keyword evidence="4" id="KW-1185">Reference proteome</keyword>
<keyword evidence="1" id="KW-0106">Calcium</keyword>
<dbReference type="Proteomes" id="UP001179952">
    <property type="component" value="Unassembled WGS sequence"/>
</dbReference>
<dbReference type="InterPro" id="IPR011992">
    <property type="entry name" value="EF-hand-dom_pair"/>
</dbReference>
<evidence type="ECO:0000259" key="2">
    <source>
        <dbReference type="PROSITE" id="PS50222"/>
    </source>
</evidence>
<name>A0AAV9AGE6_ACOGR</name>
<dbReference type="SMART" id="SM00054">
    <property type="entry name" value="EFh"/>
    <property type="match status" value="1"/>
</dbReference>
<dbReference type="PROSITE" id="PS50222">
    <property type="entry name" value="EF_HAND_2"/>
    <property type="match status" value="1"/>
</dbReference>
<dbReference type="InterPro" id="IPR002048">
    <property type="entry name" value="EF_hand_dom"/>
</dbReference>
<evidence type="ECO:0000313" key="4">
    <source>
        <dbReference type="Proteomes" id="UP001179952"/>
    </source>
</evidence>
<organism evidence="3 4">
    <name type="scientific">Acorus gramineus</name>
    <name type="common">Dwarf sweet flag</name>
    <dbReference type="NCBI Taxonomy" id="55184"/>
    <lineage>
        <taxon>Eukaryota</taxon>
        <taxon>Viridiplantae</taxon>
        <taxon>Streptophyta</taxon>
        <taxon>Embryophyta</taxon>
        <taxon>Tracheophyta</taxon>
        <taxon>Spermatophyta</taxon>
        <taxon>Magnoliopsida</taxon>
        <taxon>Liliopsida</taxon>
        <taxon>Acoraceae</taxon>
        <taxon>Acorus</taxon>
    </lineage>
</organism>
<accession>A0AAV9AGE6</accession>
<dbReference type="GO" id="GO:0005509">
    <property type="term" value="F:calcium ion binding"/>
    <property type="evidence" value="ECO:0007669"/>
    <property type="project" value="InterPro"/>
</dbReference>
<evidence type="ECO:0000313" key="3">
    <source>
        <dbReference type="EMBL" id="KAK1263017.1"/>
    </source>
</evidence>
<dbReference type="SUPFAM" id="SSF47473">
    <property type="entry name" value="EF-hand"/>
    <property type="match status" value="1"/>
</dbReference>
<dbReference type="Gene3D" id="1.10.238.10">
    <property type="entry name" value="EF-hand"/>
    <property type="match status" value="1"/>
</dbReference>
<reference evidence="3" key="2">
    <citation type="submission" date="2023-06" db="EMBL/GenBank/DDBJ databases">
        <authorList>
            <person name="Ma L."/>
            <person name="Liu K.-W."/>
            <person name="Li Z."/>
            <person name="Hsiao Y.-Y."/>
            <person name="Qi Y."/>
            <person name="Fu T."/>
            <person name="Tang G."/>
            <person name="Zhang D."/>
            <person name="Sun W.-H."/>
            <person name="Liu D.-K."/>
            <person name="Li Y."/>
            <person name="Chen G.-Z."/>
            <person name="Liu X.-D."/>
            <person name="Liao X.-Y."/>
            <person name="Jiang Y.-T."/>
            <person name="Yu X."/>
            <person name="Hao Y."/>
            <person name="Huang J."/>
            <person name="Zhao X.-W."/>
            <person name="Ke S."/>
            <person name="Chen Y.-Y."/>
            <person name="Wu W.-L."/>
            <person name="Hsu J.-L."/>
            <person name="Lin Y.-F."/>
            <person name="Huang M.-D."/>
            <person name="Li C.-Y."/>
            <person name="Huang L."/>
            <person name="Wang Z.-W."/>
            <person name="Zhao X."/>
            <person name="Zhong W.-Y."/>
            <person name="Peng D.-H."/>
            <person name="Ahmad S."/>
            <person name="Lan S."/>
            <person name="Zhang J.-S."/>
            <person name="Tsai W.-C."/>
            <person name="Van De Peer Y."/>
            <person name="Liu Z.-J."/>
        </authorList>
    </citation>
    <scope>NUCLEOTIDE SEQUENCE</scope>
    <source>
        <strain evidence="3">SCP</strain>
        <tissue evidence="3">Leaves</tissue>
    </source>
</reference>